<dbReference type="Pfam" id="PF10025">
    <property type="entry name" value="DUF2267"/>
    <property type="match status" value="1"/>
</dbReference>
<comment type="caution">
    <text evidence="1">The sequence shown here is derived from an EMBL/GenBank/DDBJ whole genome shotgun (WGS) entry which is preliminary data.</text>
</comment>
<keyword evidence="2" id="KW-1185">Reference proteome</keyword>
<accession>A0ABT2N503</accession>
<gene>
    <name evidence="1" type="ORF">NG792_01370</name>
</gene>
<dbReference type="Proteomes" id="UP001525961">
    <property type="component" value="Unassembled WGS sequence"/>
</dbReference>
<dbReference type="InterPro" id="IPR018727">
    <property type="entry name" value="DUF2267"/>
</dbReference>
<dbReference type="InterPro" id="IPR038282">
    <property type="entry name" value="DUF2267_sf"/>
</dbReference>
<sequence length="258" mass="29029">MTIGLRDDVAYIVLKKIKESSQNQKDAQVNLNLTDFSEQEVTKKELLDNLDYLNEKAYIKAQVGGNPEDANSPSPIILEQATLTEKGRQTLKKMESHSPADGFGRPGSPIATENVGFLEKVMLEANLNDIFDARDLTVVVYRVMRDVMTTEAADRVAAELHTEAQPTADKTLQMEVADLWKDTNPFVGFISRIRQPLIIKDDRFLFRIAQEGSMPEFTDAERVVKAVFSATKEQLSSERIAEISQWLPGKVKQLWNQA</sequence>
<evidence type="ECO:0000313" key="1">
    <source>
        <dbReference type="EMBL" id="MCT7976371.1"/>
    </source>
</evidence>
<proteinExistence type="predicted"/>
<organism evidence="1 2">
    <name type="scientific">Laspinema olomoucense D3b</name>
    <dbReference type="NCBI Taxonomy" id="2953688"/>
    <lineage>
        <taxon>Bacteria</taxon>
        <taxon>Bacillati</taxon>
        <taxon>Cyanobacteriota</taxon>
        <taxon>Cyanophyceae</taxon>
        <taxon>Oscillatoriophycideae</taxon>
        <taxon>Oscillatoriales</taxon>
        <taxon>Laspinemataceae</taxon>
        <taxon>Laspinema</taxon>
        <taxon>Laspinema olomoucense</taxon>
    </lineage>
</organism>
<name>A0ABT2N503_9CYAN</name>
<dbReference type="EMBL" id="JAMXFA010000002">
    <property type="protein sequence ID" value="MCT7976371.1"/>
    <property type="molecule type" value="Genomic_DNA"/>
</dbReference>
<reference evidence="1 2" key="1">
    <citation type="journal article" date="2022" name="Front. Microbiol.">
        <title>High genomic differentiation and limited gene flow indicate recent cryptic speciation within the genus Laspinema (cyanobacteria).</title>
        <authorList>
            <person name="Stanojkovic A."/>
            <person name="Skoupy S."/>
            <person name="Skaloud P."/>
            <person name="Dvorak P."/>
        </authorList>
    </citation>
    <scope>NUCLEOTIDE SEQUENCE [LARGE SCALE GENOMIC DNA]</scope>
    <source>
        <strain evidence="1 2">D3b</strain>
    </source>
</reference>
<dbReference type="Gene3D" id="1.10.490.110">
    <property type="entry name" value="Uncharacterized conserved protein DUF2267"/>
    <property type="match status" value="1"/>
</dbReference>
<protein>
    <submittedName>
        <fullName evidence="1">DUF2267 domain-containing protein</fullName>
    </submittedName>
</protein>
<dbReference type="RefSeq" id="WP_261200570.1">
    <property type="nucleotide sequence ID" value="NZ_JAMXFA010000002.1"/>
</dbReference>
<evidence type="ECO:0000313" key="2">
    <source>
        <dbReference type="Proteomes" id="UP001525961"/>
    </source>
</evidence>